<feature type="non-terminal residue" evidence="2">
    <location>
        <position position="1"/>
    </location>
</feature>
<accession>A0A8J2PCD5</accession>
<sequence>LRHLWLDRNGACPVTPSRPQEPNNNHKEQSGGHFSPSNETDLDKRNSNDHNMQNARRPSQGEPRGQRPNDHHDANINSNSTTDDHSNSAVVCRASETCHADFNADTIPTRMVNTICN</sequence>
<reference evidence="2" key="1">
    <citation type="submission" date="2021-06" db="EMBL/GenBank/DDBJ databases">
        <authorList>
            <person name="Hodson N. C."/>
            <person name="Mongue J. A."/>
            <person name="Jaron S. K."/>
        </authorList>
    </citation>
    <scope>NUCLEOTIDE SEQUENCE</scope>
</reference>
<comment type="caution">
    <text evidence="2">The sequence shown here is derived from an EMBL/GenBank/DDBJ whole genome shotgun (WGS) entry which is preliminary data.</text>
</comment>
<evidence type="ECO:0000313" key="3">
    <source>
        <dbReference type="Proteomes" id="UP000708208"/>
    </source>
</evidence>
<keyword evidence="3" id="KW-1185">Reference proteome</keyword>
<evidence type="ECO:0000256" key="1">
    <source>
        <dbReference type="SAM" id="MobiDB-lite"/>
    </source>
</evidence>
<dbReference type="Proteomes" id="UP000708208">
    <property type="component" value="Unassembled WGS sequence"/>
</dbReference>
<proteinExistence type="predicted"/>
<dbReference type="EMBL" id="CAJVCH010408388">
    <property type="protein sequence ID" value="CAG7817977.1"/>
    <property type="molecule type" value="Genomic_DNA"/>
</dbReference>
<evidence type="ECO:0000313" key="2">
    <source>
        <dbReference type="EMBL" id="CAG7817977.1"/>
    </source>
</evidence>
<feature type="compositionally biased region" description="Basic and acidic residues" evidence="1">
    <location>
        <begin position="64"/>
        <end position="74"/>
    </location>
</feature>
<name>A0A8J2PCD5_9HEXA</name>
<dbReference type="AlphaFoldDB" id="A0A8J2PCD5"/>
<protein>
    <submittedName>
        <fullName evidence="2">Uncharacterized protein</fullName>
    </submittedName>
</protein>
<gene>
    <name evidence="2" type="ORF">AFUS01_LOCUS28512</name>
</gene>
<organism evidence="2 3">
    <name type="scientific">Allacma fusca</name>
    <dbReference type="NCBI Taxonomy" id="39272"/>
    <lineage>
        <taxon>Eukaryota</taxon>
        <taxon>Metazoa</taxon>
        <taxon>Ecdysozoa</taxon>
        <taxon>Arthropoda</taxon>
        <taxon>Hexapoda</taxon>
        <taxon>Collembola</taxon>
        <taxon>Symphypleona</taxon>
        <taxon>Sminthuridae</taxon>
        <taxon>Allacma</taxon>
    </lineage>
</organism>
<feature type="region of interest" description="Disordered" evidence="1">
    <location>
        <begin position="1"/>
        <end position="88"/>
    </location>
</feature>